<keyword evidence="4" id="KW-0808">Transferase</keyword>
<dbReference type="InterPro" id="IPR013012">
    <property type="entry name" value="PTS_EIIB_3"/>
</dbReference>
<evidence type="ECO:0000313" key="8">
    <source>
        <dbReference type="EMBL" id="PAB00727.1"/>
    </source>
</evidence>
<evidence type="ECO:0000313" key="9">
    <source>
        <dbReference type="Proteomes" id="UP000216797"/>
    </source>
</evidence>
<reference evidence="8 9" key="1">
    <citation type="submission" date="2015-08" db="EMBL/GenBank/DDBJ databases">
        <title>Enterococcus genome sequence.</title>
        <authorList>
            <person name="Acedo J.Z."/>
            <person name="Vederas J.C."/>
        </authorList>
    </citation>
    <scope>NUCLEOTIDE SEQUENCE [LARGE SCALE GENOMIC DNA]</scope>
    <source>
        <strain evidence="8 9">49</strain>
    </source>
</reference>
<dbReference type="AlphaFoldDB" id="A0A267HR83"/>
<feature type="domain" description="PTS EIIB type-3" evidence="7">
    <location>
        <begin position="1"/>
        <end position="132"/>
    </location>
</feature>
<evidence type="ECO:0000256" key="5">
    <source>
        <dbReference type="ARBA" id="ARBA00022683"/>
    </source>
</evidence>
<evidence type="ECO:0000256" key="2">
    <source>
        <dbReference type="ARBA" id="ARBA00022553"/>
    </source>
</evidence>
<dbReference type="EMBL" id="LHUG01000005">
    <property type="protein sequence ID" value="PAB00727.1"/>
    <property type="molecule type" value="Genomic_DNA"/>
</dbReference>
<dbReference type="PROSITE" id="PS51100">
    <property type="entry name" value="PTS_EIIB_TYPE_3"/>
    <property type="match status" value="1"/>
</dbReference>
<evidence type="ECO:0000259" key="7">
    <source>
        <dbReference type="PROSITE" id="PS51100"/>
    </source>
</evidence>
<dbReference type="InterPro" id="IPR051819">
    <property type="entry name" value="PTS_sugar-specific_EIIB"/>
</dbReference>
<dbReference type="PANTHER" id="PTHR34581">
    <property type="entry name" value="PTS SYSTEM N,N'-DIACETYLCHITOBIOSE-SPECIFIC EIIB COMPONENT"/>
    <property type="match status" value="1"/>
</dbReference>
<dbReference type="GO" id="GO:0009401">
    <property type="term" value="P:phosphoenolpyruvate-dependent sugar phosphotransferase system"/>
    <property type="evidence" value="ECO:0007669"/>
    <property type="project" value="UniProtKB-KW"/>
</dbReference>
<evidence type="ECO:0000256" key="6">
    <source>
        <dbReference type="PROSITE-ProRule" id="PRU00423"/>
    </source>
</evidence>
<dbReference type="Gene3D" id="3.40.50.2300">
    <property type="match status" value="2"/>
</dbReference>
<keyword evidence="2" id="KW-0597">Phosphoprotein</keyword>
<feature type="modified residue" description="Phosphocysteine; by EIIA" evidence="6">
    <location>
        <position position="7"/>
    </location>
</feature>
<name>A0A267HR83_9ENTE</name>
<dbReference type="Proteomes" id="UP000216797">
    <property type="component" value="Unassembled WGS sequence"/>
</dbReference>
<dbReference type="SUPFAM" id="SSF52794">
    <property type="entry name" value="PTS system IIB component-like"/>
    <property type="match status" value="1"/>
</dbReference>
<protein>
    <recommendedName>
        <fullName evidence="7">PTS EIIB type-3 domain-containing protein</fullName>
    </recommendedName>
</protein>
<keyword evidence="5" id="KW-0598">Phosphotransferase system</keyword>
<accession>A0A267HR83</accession>
<comment type="caution">
    <text evidence="8">The sequence shown here is derived from an EMBL/GenBank/DDBJ whole genome shotgun (WGS) entry which is preliminary data.</text>
</comment>
<keyword evidence="9" id="KW-1185">Reference proteome</keyword>
<gene>
    <name evidence="8" type="ORF">AKL21_05570</name>
</gene>
<evidence type="ECO:0000256" key="3">
    <source>
        <dbReference type="ARBA" id="ARBA00022597"/>
    </source>
</evidence>
<sequence length="305" mass="35049">MFIYVGCSGGGTSSMFCQKMVKEIAKQGNLSAVFTDATTAFLKRREYGNTYDLVFVYGGIGMITQNTVDDFGRLFDVVFVAPQVRFLTESIQKLLKNFPTIVKDIPMKIFGKMNAYDAYDLLLEELIFLDEKRAYQSDMVTVTKAQDKDIEILVVGGSSQENYFKKQFSQWEKQEILFSTERFSLIGLYDFQPQEDVCLRLLFCNGGQIKEEEIAQLTRRIDGVWLMPAAYLGFEKKLKWFEEYQIPVFSPSFEEVKDSFEKDLVTDFLLTVEQYTAAATQKSVALHENVQLKPRKSFLNIISWG</sequence>
<organism evidence="8 9">
    <name type="scientific">Enterococcus canintestini</name>
    <dbReference type="NCBI Taxonomy" id="317010"/>
    <lineage>
        <taxon>Bacteria</taxon>
        <taxon>Bacillati</taxon>
        <taxon>Bacillota</taxon>
        <taxon>Bacilli</taxon>
        <taxon>Lactobacillales</taxon>
        <taxon>Enterococcaceae</taxon>
        <taxon>Enterococcus</taxon>
    </lineage>
</organism>
<keyword evidence="1" id="KW-0813">Transport</keyword>
<dbReference type="RefSeq" id="WP_095006373.1">
    <property type="nucleotide sequence ID" value="NZ_LHUG01000005.1"/>
</dbReference>
<evidence type="ECO:0000256" key="4">
    <source>
        <dbReference type="ARBA" id="ARBA00022679"/>
    </source>
</evidence>
<dbReference type="PANTHER" id="PTHR34581:SF2">
    <property type="entry name" value="PTS SYSTEM N,N'-DIACETYLCHITOBIOSE-SPECIFIC EIIB COMPONENT"/>
    <property type="match status" value="1"/>
</dbReference>
<dbReference type="GO" id="GO:0008982">
    <property type="term" value="F:protein-N(PI)-phosphohistidine-sugar phosphotransferase activity"/>
    <property type="evidence" value="ECO:0007669"/>
    <property type="project" value="InterPro"/>
</dbReference>
<dbReference type="InterPro" id="IPR036095">
    <property type="entry name" value="PTS_EIIB-like_sf"/>
</dbReference>
<keyword evidence="3" id="KW-0762">Sugar transport</keyword>
<proteinExistence type="predicted"/>
<evidence type="ECO:0000256" key="1">
    <source>
        <dbReference type="ARBA" id="ARBA00022448"/>
    </source>
</evidence>